<evidence type="ECO:0000256" key="5">
    <source>
        <dbReference type="ARBA" id="ARBA00022490"/>
    </source>
</evidence>
<dbReference type="InterPro" id="IPR005263">
    <property type="entry name" value="DapA"/>
</dbReference>
<dbReference type="NCBIfam" id="TIGR00674">
    <property type="entry name" value="dapA"/>
    <property type="match status" value="1"/>
</dbReference>
<dbReference type="PIRSF" id="PIRSF001365">
    <property type="entry name" value="DHDPS"/>
    <property type="match status" value="1"/>
</dbReference>
<dbReference type="InterPro" id="IPR020625">
    <property type="entry name" value="Schiff_base-form_aldolases_AS"/>
</dbReference>
<dbReference type="PANTHER" id="PTHR12128">
    <property type="entry name" value="DIHYDRODIPICOLINATE SYNTHASE"/>
    <property type="match status" value="1"/>
</dbReference>
<name>A0A1B4FHQ4_9BURK</name>
<keyword evidence="7 12" id="KW-0220">Diaminopimelate biosynthesis</keyword>
<comment type="pathway">
    <text evidence="2 12">Amino-acid biosynthesis; L-lysine biosynthesis via DAP pathway; (S)-tetrahydrodipicolinate from L-aspartate: step 3/4.</text>
</comment>
<evidence type="ECO:0000256" key="2">
    <source>
        <dbReference type="ARBA" id="ARBA00005120"/>
    </source>
</evidence>
<dbReference type="EMBL" id="CP013386">
    <property type="protein sequence ID" value="AOJ03092.1"/>
    <property type="molecule type" value="Genomic_DNA"/>
</dbReference>
<comment type="function">
    <text evidence="1 12">Catalyzes the condensation of (S)-aspartate-beta-semialdehyde [(S)-ASA] and pyruvate to 4-hydroxy-tetrahydrodipicolinate (HTPA).</text>
</comment>
<feature type="binding site" evidence="12 15">
    <location>
        <position position="204"/>
    </location>
    <ligand>
        <name>pyruvate</name>
        <dbReference type="ChEBI" id="CHEBI:15361"/>
    </ligand>
</feature>
<comment type="catalytic activity">
    <reaction evidence="11 12">
        <text>L-aspartate 4-semialdehyde + pyruvate = (2S,4S)-4-hydroxy-2,3,4,5-tetrahydrodipicolinate + H2O + H(+)</text>
        <dbReference type="Rhea" id="RHEA:34171"/>
        <dbReference type="ChEBI" id="CHEBI:15361"/>
        <dbReference type="ChEBI" id="CHEBI:15377"/>
        <dbReference type="ChEBI" id="CHEBI:15378"/>
        <dbReference type="ChEBI" id="CHEBI:67139"/>
        <dbReference type="ChEBI" id="CHEBI:537519"/>
        <dbReference type="EC" id="4.3.3.7"/>
    </reaction>
</comment>
<evidence type="ECO:0000256" key="9">
    <source>
        <dbReference type="ARBA" id="ARBA00023239"/>
    </source>
</evidence>
<evidence type="ECO:0000256" key="6">
    <source>
        <dbReference type="ARBA" id="ARBA00022605"/>
    </source>
</evidence>
<feature type="site" description="Part of a proton relay during catalysis" evidence="12">
    <location>
        <position position="48"/>
    </location>
</feature>
<feature type="active site" description="Schiff-base intermediate with substrate" evidence="12 14">
    <location>
        <position position="164"/>
    </location>
</feature>
<evidence type="ECO:0000256" key="14">
    <source>
        <dbReference type="PIRSR" id="PIRSR001365-1"/>
    </source>
</evidence>
<feature type="site" description="Part of a proton relay during catalysis" evidence="12">
    <location>
        <position position="110"/>
    </location>
</feature>
<evidence type="ECO:0000256" key="10">
    <source>
        <dbReference type="ARBA" id="ARBA00023270"/>
    </source>
</evidence>
<comment type="similarity">
    <text evidence="3 12 13">Belongs to the DapA family.</text>
</comment>
<evidence type="ECO:0000256" key="3">
    <source>
        <dbReference type="ARBA" id="ARBA00007592"/>
    </source>
</evidence>
<comment type="subunit">
    <text evidence="12">Homotetramer; dimer of dimers.</text>
</comment>
<dbReference type="HAMAP" id="MF_00418">
    <property type="entry name" value="DapA"/>
    <property type="match status" value="1"/>
</dbReference>
<evidence type="ECO:0000256" key="8">
    <source>
        <dbReference type="ARBA" id="ARBA00023154"/>
    </source>
</evidence>
<dbReference type="GO" id="GO:0009089">
    <property type="term" value="P:lysine biosynthetic process via diaminopimelate"/>
    <property type="evidence" value="ECO:0007669"/>
    <property type="project" value="UniProtKB-UniRule"/>
</dbReference>
<dbReference type="SMART" id="SM01130">
    <property type="entry name" value="DHDPS"/>
    <property type="match status" value="1"/>
</dbReference>
<evidence type="ECO:0000313" key="17">
    <source>
        <dbReference type="Proteomes" id="UP000062519"/>
    </source>
</evidence>
<evidence type="ECO:0000256" key="13">
    <source>
        <dbReference type="PIRNR" id="PIRNR001365"/>
    </source>
</evidence>
<dbReference type="GO" id="GO:0008840">
    <property type="term" value="F:4-hydroxy-tetrahydrodipicolinate synthase activity"/>
    <property type="evidence" value="ECO:0007669"/>
    <property type="project" value="UniProtKB-UniRule"/>
</dbReference>
<protein>
    <recommendedName>
        <fullName evidence="4 12">4-hydroxy-tetrahydrodipicolinate synthase</fullName>
        <shortName evidence="12">HTPA synthase</shortName>
        <ecNumber evidence="4 12">4.3.3.7</ecNumber>
    </recommendedName>
</protein>
<dbReference type="PANTHER" id="PTHR12128:SF66">
    <property type="entry name" value="4-HYDROXY-2-OXOGLUTARATE ALDOLASE, MITOCHONDRIAL"/>
    <property type="match status" value="1"/>
</dbReference>
<dbReference type="Gene3D" id="3.20.20.70">
    <property type="entry name" value="Aldolase class I"/>
    <property type="match status" value="1"/>
</dbReference>
<comment type="caution">
    <text evidence="12">Was originally thought to be a dihydrodipicolinate synthase (DHDPS), catalyzing the condensation of (S)-aspartate-beta-semialdehyde [(S)-ASA] and pyruvate to dihydrodipicolinate (DHDP). However, it was shown in E.coli that the product of the enzymatic reaction is not dihydrodipicolinate but in fact (4S)-4-hydroxy-2,3,4,5-tetrahydro-(2S)-dipicolinic acid (HTPA), and that the consecutive dehydration reaction leading to DHDP is not spontaneous but catalyzed by DapB.</text>
</comment>
<dbReference type="Pfam" id="PF00701">
    <property type="entry name" value="DHDPS"/>
    <property type="match status" value="1"/>
</dbReference>
<keyword evidence="10 12" id="KW-0704">Schiff base</keyword>
<dbReference type="InterPro" id="IPR013785">
    <property type="entry name" value="Aldolase_TIM"/>
</dbReference>
<evidence type="ECO:0000256" key="1">
    <source>
        <dbReference type="ARBA" id="ARBA00003294"/>
    </source>
</evidence>
<dbReference type="Proteomes" id="UP000062519">
    <property type="component" value="Chromosome 1"/>
</dbReference>
<gene>
    <name evidence="12" type="primary">dapA</name>
    <name evidence="16" type="ORF">WS70_15710</name>
</gene>
<evidence type="ECO:0000256" key="11">
    <source>
        <dbReference type="ARBA" id="ARBA00047836"/>
    </source>
</evidence>
<keyword evidence="17" id="KW-1185">Reference proteome</keyword>
<dbReference type="PROSITE" id="PS00666">
    <property type="entry name" value="DHDPS_2"/>
    <property type="match status" value="1"/>
</dbReference>
<organism evidence="16 17">
    <name type="scientific">Burkholderia mayonis</name>
    <dbReference type="NCBI Taxonomy" id="1385591"/>
    <lineage>
        <taxon>Bacteria</taxon>
        <taxon>Pseudomonadati</taxon>
        <taxon>Pseudomonadota</taxon>
        <taxon>Betaproteobacteria</taxon>
        <taxon>Burkholderiales</taxon>
        <taxon>Burkholderiaceae</taxon>
        <taxon>Burkholderia</taxon>
        <taxon>pseudomallei group</taxon>
    </lineage>
</organism>
<dbReference type="EC" id="4.3.3.7" evidence="4 12"/>
<comment type="subcellular location">
    <subcellularLocation>
        <location evidence="12">Cytoplasm</location>
    </subcellularLocation>
</comment>
<accession>A0A1B4FHQ4</accession>
<dbReference type="GO" id="GO:0005737">
    <property type="term" value="C:cytoplasm"/>
    <property type="evidence" value="ECO:0007669"/>
    <property type="project" value="UniProtKB-SubCell"/>
</dbReference>
<dbReference type="AlphaFoldDB" id="A0A1B4FHQ4"/>
<keyword evidence="6 12" id="KW-0028">Amino-acid biosynthesis</keyword>
<feature type="active site" description="Proton donor/acceptor" evidence="12 14">
    <location>
        <position position="136"/>
    </location>
</feature>
<keyword evidence="9 12" id="KW-0456">Lyase</keyword>
<dbReference type="PRINTS" id="PR00146">
    <property type="entry name" value="DHPICSNTHASE"/>
</dbReference>
<dbReference type="SUPFAM" id="SSF51569">
    <property type="entry name" value="Aldolase"/>
    <property type="match status" value="1"/>
</dbReference>
<feature type="binding site" evidence="12 15">
    <location>
        <position position="49"/>
    </location>
    <ligand>
        <name>pyruvate</name>
        <dbReference type="ChEBI" id="CHEBI:15361"/>
    </ligand>
</feature>
<proteinExistence type="inferred from homology"/>
<sequence length="297" mass="32103">MHMQSRFEGIWLPLITPFHDGEIDHPALARLARHYAAERIAGFVAGATTGEGALLHAGEQEAIFATLRDAAPNLPIVLGLTASATHAAAERARELASLRPDGLLATPPVYMRPTQAGVQRHIEAIVEAADLPVLVYNIPYRTGVNVELDTLQALSRDARVVGVKECGGTLERMLRLVHETPLRIFSGDDNQNFAALCAGAHGVIASAAHVLPAWHVRIHALLREGRLDDARRVAVALQPLVADLFAEPNPAPVKALLAAQGWCDNALRLPFLPVSDALAARLVRHWEALRRSETAEV</sequence>
<evidence type="ECO:0000256" key="12">
    <source>
        <dbReference type="HAMAP-Rule" id="MF_00418"/>
    </source>
</evidence>
<dbReference type="UniPathway" id="UPA00034">
    <property type="reaction ID" value="UER00017"/>
</dbReference>
<evidence type="ECO:0000313" key="16">
    <source>
        <dbReference type="EMBL" id="AOJ03092.1"/>
    </source>
</evidence>
<dbReference type="KEGG" id="buu:WS70_15710"/>
<keyword evidence="8 12" id="KW-0457">Lysine biosynthesis</keyword>
<evidence type="ECO:0000256" key="15">
    <source>
        <dbReference type="PIRSR" id="PIRSR001365-2"/>
    </source>
</evidence>
<evidence type="ECO:0000256" key="7">
    <source>
        <dbReference type="ARBA" id="ARBA00022915"/>
    </source>
</evidence>
<keyword evidence="5 12" id="KW-0963">Cytoplasm</keyword>
<evidence type="ECO:0000256" key="4">
    <source>
        <dbReference type="ARBA" id="ARBA00012086"/>
    </source>
</evidence>
<dbReference type="CDD" id="cd00950">
    <property type="entry name" value="DHDPS"/>
    <property type="match status" value="1"/>
</dbReference>
<dbReference type="InterPro" id="IPR002220">
    <property type="entry name" value="DapA-like"/>
</dbReference>
<dbReference type="GO" id="GO:0019877">
    <property type="term" value="P:diaminopimelate biosynthetic process"/>
    <property type="evidence" value="ECO:0007669"/>
    <property type="project" value="UniProtKB-UniRule"/>
</dbReference>
<reference evidence="16 17" key="1">
    <citation type="submission" date="2015-12" db="EMBL/GenBank/DDBJ databases">
        <title>Diversity of Burkholderia near neighbor genomes.</title>
        <authorList>
            <person name="Sahl J."/>
            <person name="Wagner D."/>
            <person name="Keim P."/>
        </authorList>
    </citation>
    <scope>NUCLEOTIDE SEQUENCE [LARGE SCALE GENOMIC DNA]</scope>
    <source>
        <strain evidence="16 17">BDU6</strain>
    </source>
</reference>